<comment type="similarity">
    <text evidence="7">Belongs to the binding-protein-dependent transport system permease family.</text>
</comment>
<feature type="transmembrane region" description="Helical" evidence="7">
    <location>
        <begin position="106"/>
        <end position="130"/>
    </location>
</feature>
<dbReference type="SUPFAM" id="SSF161098">
    <property type="entry name" value="MetI-like"/>
    <property type="match status" value="1"/>
</dbReference>
<dbReference type="Proteomes" id="UP001519287">
    <property type="component" value="Unassembled WGS sequence"/>
</dbReference>
<gene>
    <name evidence="9" type="ORF">J2Z66_006212</name>
</gene>
<dbReference type="InterPro" id="IPR035906">
    <property type="entry name" value="MetI-like_sf"/>
</dbReference>
<dbReference type="PANTHER" id="PTHR43744">
    <property type="entry name" value="ABC TRANSPORTER PERMEASE PROTEIN MG189-RELATED-RELATED"/>
    <property type="match status" value="1"/>
</dbReference>
<evidence type="ECO:0000256" key="1">
    <source>
        <dbReference type="ARBA" id="ARBA00004651"/>
    </source>
</evidence>
<keyword evidence="9" id="KW-0762">Sugar transport</keyword>
<keyword evidence="6 7" id="KW-0472">Membrane</keyword>
<keyword evidence="2 7" id="KW-0813">Transport</keyword>
<feature type="transmembrane region" description="Helical" evidence="7">
    <location>
        <begin position="12"/>
        <end position="31"/>
    </location>
</feature>
<feature type="transmembrane region" description="Helical" evidence="7">
    <location>
        <begin position="194"/>
        <end position="217"/>
    </location>
</feature>
<evidence type="ECO:0000313" key="9">
    <source>
        <dbReference type="EMBL" id="MBP1994573.1"/>
    </source>
</evidence>
<name>A0ABS4J435_9BACL</name>
<sequence>MIKTHFLKNSLFYFIICLGALVMLVPFYWLVATSLKTGGAILKLPPQWFPNPITWENYATAWSKVNFARYTFNSALIVVIDMVGVLLSCSMVAFGFAMFNFKFKKLIIMVMLATMMLPSQVTSIPTYFIWKNFGALNSYFPLTVPSFLGGAFGIFLVHQHYKSLPRELYEAALIDGFSPWGVLWRIYFPLSKPVLSALGVFTFIGAWSNTYGPLLYLHDKKLYTLPLGLLYLNSAGSDSVHIPLIMAGAVIITLPVVIVFLFAQRHFVQGLASTGVKG</sequence>
<dbReference type="PROSITE" id="PS50928">
    <property type="entry name" value="ABC_TM1"/>
    <property type="match status" value="1"/>
</dbReference>
<evidence type="ECO:0000256" key="6">
    <source>
        <dbReference type="ARBA" id="ARBA00023136"/>
    </source>
</evidence>
<comment type="subcellular location">
    <subcellularLocation>
        <location evidence="1 7">Cell membrane</location>
        <topology evidence="1 7">Multi-pass membrane protein</topology>
    </subcellularLocation>
</comment>
<dbReference type="EMBL" id="JAGGLB010000026">
    <property type="protein sequence ID" value="MBP1994573.1"/>
    <property type="molecule type" value="Genomic_DNA"/>
</dbReference>
<keyword evidence="3" id="KW-1003">Cell membrane</keyword>
<evidence type="ECO:0000256" key="4">
    <source>
        <dbReference type="ARBA" id="ARBA00022692"/>
    </source>
</evidence>
<keyword evidence="4 7" id="KW-0812">Transmembrane</keyword>
<comment type="caution">
    <text evidence="9">The sequence shown here is derived from an EMBL/GenBank/DDBJ whole genome shotgun (WGS) entry which is preliminary data.</text>
</comment>
<evidence type="ECO:0000256" key="3">
    <source>
        <dbReference type="ARBA" id="ARBA00022475"/>
    </source>
</evidence>
<keyword evidence="5 7" id="KW-1133">Transmembrane helix</keyword>
<keyword evidence="10" id="KW-1185">Reference proteome</keyword>
<organism evidence="9 10">
    <name type="scientific">Paenibacillus eucommiae</name>
    <dbReference type="NCBI Taxonomy" id="1355755"/>
    <lineage>
        <taxon>Bacteria</taxon>
        <taxon>Bacillati</taxon>
        <taxon>Bacillota</taxon>
        <taxon>Bacilli</taxon>
        <taxon>Bacillales</taxon>
        <taxon>Paenibacillaceae</taxon>
        <taxon>Paenibacillus</taxon>
    </lineage>
</organism>
<dbReference type="InterPro" id="IPR000515">
    <property type="entry name" value="MetI-like"/>
</dbReference>
<dbReference type="CDD" id="cd06261">
    <property type="entry name" value="TM_PBP2"/>
    <property type="match status" value="1"/>
</dbReference>
<feature type="transmembrane region" description="Helical" evidence="7">
    <location>
        <begin position="75"/>
        <end position="99"/>
    </location>
</feature>
<evidence type="ECO:0000256" key="5">
    <source>
        <dbReference type="ARBA" id="ARBA00022989"/>
    </source>
</evidence>
<accession>A0ABS4J435</accession>
<dbReference type="PANTHER" id="PTHR43744:SF12">
    <property type="entry name" value="ABC TRANSPORTER PERMEASE PROTEIN MG189-RELATED"/>
    <property type="match status" value="1"/>
</dbReference>
<proteinExistence type="inferred from homology"/>
<dbReference type="Pfam" id="PF00528">
    <property type="entry name" value="BPD_transp_1"/>
    <property type="match status" value="1"/>
</dbReference>
<feature type="transmembrane region" description="Helical" evidence="7">
    <location>
        <begin position="136"/>
        <end position="157"/>
    </location>
</feature>
<dbReference type="Gene3D" id="1.10.3720.10">
    <property type="entry name" value="MetI-like"/>
    <property type="match status" value="1"/>
</dbReference>
<evidence type="ECO:0000256" key="7">
    <source>
        <dbReference type="RuleBase" id="RU363032"/>
    </source>
</evidence>
<evidence type="ECO:0000256" key="2">
    <source>
        <dbReference type="ARBA" id="ARBA00022448"/>
    </source>
</evidence>
<reference evidence="9 10" key="1">
    <citation type="submission" date="2021-03" db="EMBL/GenBank/DDBJ databases">
        <title>Genomic Encyclopedia of Type Strains, Phase IV (KMG-IV): sequencing the most valuable type-strain genomes for metagenomic binning, comparative biology and taxonomic classification.</title>
        <authorList>
            <person name="Goeker M."/>
        </authorList>
    </citation>
    <scope>NUCLEOTIDE SEQUENCE [LARGE SCALE GENOMIC DNA]</scope>
    <source>
        <strain evidence="9 10">DSM 26048</strain>
    </source>
</reference>
<protein>
    <submittedName>
        <fullName evidence="9">Multiple sugar transport system permease protein</fullName>
    </submittedName>
</protein>
<feature type="transmembrane region" description="Helical" evidence="7">
    <location>
        <begin position="240"/>
        <end position="263"/>
    </location>
</feature>
<evidence type="ECO:0000259" key="8">
    <source>
        <dbReference type="PROSITE" id="PS50928"/>
    </source>
</evidence>
<evidence type="ECO:0000313" key="10">
    <source>
        <dbReference type="Proteomes" id="UP001519287"/>
    </source>
</evidence>
<dbReference type="RefSeq" id="WP_209976415.1">
    <property type="nucleotide sequence ID" value="NZ_JAGGLB010000026.1"/>
</dbReference>
<feature type="domain" description="ABC transmembrane type-1" evidence="8">
    <location>
        <begin position="71"/>
        <end position="263"/>
    </location>
</feature>